<accession>A0A4U5NF85</accession>
<proteinExistence type="predicted"/>
<feature type="compositionally biased region" description="Polar residues" evidence="1">
    <location>
        <begin position="26"/>
        <end position="36"/>
    </location>
</feature>
<feature type="region of interest" description="Disordered" evidence="1">
    <location>
        <begin position="1"/>
        <end position="60"/>
    </location>
</feature>
<feature type="compositionally biased region" description="Basic and acidic residues" evidence="1">
    <location>
        <begin position="42"/>
        <end position="53"/>
    </location>
</feature>
<evidence type="ECO:0000256" key="1">
    <source>
        <dbReference type="SAM" id="MobiDB-lite"/>
    </source>
</evidence>
<dbReference type="AlphaFoldDB" id="A0A4U5NF85"/>
<organism evidence="2">
    <name type="scientific">Steinernema carpocapsae</name>
    <name type="common">Entomopathogenic nematode</name>
    <dbReference type="NCBI Taxonomy" id="34508"/>
    <lineage>
        <taxon>Eukaryota</taxon>
        <taxon>Metazoa</taxon>
        <taxon>Ecdysozoa</taxon>
        <taxon>Nematoda</taxon>
        <taxon>Chromadorea</taxon>
        <taxon>Rhabditida</taxon>
        <taxon>Tylenchina</taxon>
        <taxon>Panagrolaimomorpha</taxon>
        <taxon>Strongyloidoidea</taxon>
        <taxon>Steinernematidae</taxon>
        <taxon>Steinernema</taxon>
    </lineage>
</organism>
<reference evidence="2" key="2">
    <citation type="journal article" date="2015" name="Genome Biol.">
        <title>Comparative genomics of Steinernema reveals deeply conserved gene regulatory networks.</title>
        <authorList>
            <person name="Dillman A.R."/>
            <person name="Macchietto M."/>
            <person name="Porter C.F."/>
            <person name="Rogers A."/>
            <person name="Williams B."/>
            <person name="Antoshechkin I."/>
            <person name="Lee M.M."/>
            <person name="Goodwin Z."/>
            <person name="Lu X."/>
            <person name="Lewis E.E."/>
            <person name="Goodrich-Blair H."/>
            <person name="Stock S.P."/>
            <person name="Adams B.J."/>
            <person name="Sternberg P.W."/>
            <person name="Mortazavi A."/>
        </authorList>
    </citation>
    <scope>NUCLEOTIDE SEQUENCE [LARGE SCALE GENOMIC DNA]</scope>
    <source>
        <strain evidence="2">ALL</strain>
    </source>
</reference>
<gene>
    <name evidence="2" type="ORF">L596_015219</name>
</gene>
<reference evidence="2" key="3">
    <citation type="journal article" date="2019" name="G3 (Bethesda)">
        <title>Hybrid Assembly of the Genome of the Entomopathogenic Nematode Steinernema carpocapsae Identifies the X-Chromosome.</title>
        <authorList>
            <person name="Serra L."/>
            <person name="Macchietto M."/>
            <person name="Macias-Munoz A."/>
            <person name="McGill C.J."/>
            <person name="Rodriguez I.M."/>
            <person name="Rodriguez B."/>
            <person name="Murad R."/>
            <person name="Mortazavi A."/>
        </authorList>
    </citation>
    <scope>NUCLEOTIDE SEQUENCE</scope>
    <source>
        <strain evidence="2">ALL</strain>
    </source>
</reference>
<name>A0A4U5NF85_STECR</name>
<reference evidence="2" key="1">
    <citation type="submission" date="2013-11" db="EMBL/GenBank/DDBJ databases">
        <authorList>
            <person name="Sternberg P."/>
            <person name="Dillman A."/>
            <person name="Macchietto M."/>
        </authorList>
    </citation>
    <scope>NUCLEOTIDE SEQUENCE</scope>
    <source>
        <strain evidence="2">ALL</strain>
    </source>
</reference>
<sequence>MSSSGALARRDDDVVLATRRPAAAGSSDQPTTSTSRGGPEGTPRETLCDDDARPKRKQPCFPRRIPDDLFLFAPRNLQDCLRVVRVLYSPKDIRTFQNLGNLRISLIPPYRTPFRTFSLKL</sequence>
<dbReference type="EMBL" id="AZBU02000004">
    <property type="protein sequence ID" value="TKR81336.1"/>
    <property type="molecule type" value="Genomic_DNA"/>
</dbReference>
<evidence type="ECO:0000313" key="2">
    <source>
        <dbReference type="EMBL" id="TKR81336.1"/>
    </source>
</evidence>
<protein>
    <submittedName>
        <fullName evidence="2">Uncharacterized protein</fullName>
    </submittedName>
</protein>
<comment type="caution">
    <text evidence="2">The sequence shown here is derived from an EMBL/GenBank/DDBJ whole genome shotgun (WGS) entry which is preliminary data.</text>
</comment>